<evidence type="ECO:0000313" key="3">
    <source>
        <dbReference type="Proteomes" id="UP000320722"/>
    </source>
</evidence>
<reference evidence="2 3" key="1">
    <citation type="submission" date="2019-02" db="EMBL/GenBank/DDBJ databases">
        <title>Deep-cultivation of Planctomycetes and their phenomic and genomic characterization uncovers novel biology.</title>
        <authorList>
            <person name="Wiegand S."/>
            <person name="Jogler M."/>
            <person name="Boedeker C."/>
            <person name="Pinto D."/>
            <person name="Vollmers J."/>
            <person name="Rivas-Marin E."/>
            <person name="Kohn T."/>
            <person name="Peeters S.H."/>
            <person name="Heuer A."/>
            <person name="Rast P."/>
            <person name="Oberbeckmann S."/>
            <person name="Bunk B."/>
            <person name="Jeske O."/>
            <person name="Meyerdierks A."/>
            <person name="Storesund J.E."/>
            <person name="Kallscheuer N."/>
            <person name="Luecker S."/>
            <person name="Lage O.M."/>
            <person name="Pohl T."/>
            <person name="Merkel B.J."/>
            <person name="Hornburger P."/>
            <person name="Mueller R.-W."/>
            <person name="Bruemmer F."/>
            <person name="Labrenz M."/>
            <person name="Spormann A.M."/>
            <person name="Op den Camp H."/>
            <person name="Overmann J."/>
            <person name="Amann R."/>
            <person name="Jetten M.S.M."/>
            <person name="Mascher T."/>
            <person name="Medema M.H."/>
            <person name="Devos D.P."/>
            <person name="Kaster A.-K."/>
            <person name="Ovreas L."/>
            <person name="Rohde M."/>
            <person name="Galperin M.Y."/>
            <person name="Jogler C."/>
        </authorList>
    </citation>
    <scope>NUCLEOTIDE SEQUENCE [LARGE SCALE GENOMIC DNA]</scope>
    <source>
        <strain evidence="2 3">V6</strain>
    </source>
</reference>
<gene>
    <name evidence="2" type="ORF">V6x_07120</name>
</gene>
<dbReference type="SUPFAM" id="SSF51604">
    <property type="entry name" value="Enolase C-terminal domain-like"/>
    <property type="match status" value="1"/>
</dbReference>
<dbReference type="InterPro" id="IPR029065">
    <property type="entry name" value="Enolase_C-like"/>
</dbReference>
<dbReference type="EMBL" id="CP036347">
    <property type="protein sequence ID" value="QDU01034.1"/>
    <property type="molecule type" value="Genomic_DNA"/>
</dbReference>
<organism evidence="2 3">
    <name type="scientific">Gimesia chilikensis</name>
    <dbReference type="NCBI Taxonomy" id="2605989"/>
    <lineage>
        <taxon>Bacteria</taxon>
        <taxon>Pseudomonadati</taxon>
        <taxon>Planctomycetota</taxon>
        <taxon>Planctomycetia</taxon>
        <taxon>Planctomycetales</taxon>
        <taxon>Planctomycetaceae</taxon>
        <taxon>Gimesia</taxon>
    </lineage>
</organism>
<sequence length="537" mass="59307">MCKDGGKHGTNACNSGQCHLNKLRLRVVSPDGASLHFTFLHQSIIIQQRTYNAPATINENAPMLSELKLLDATLHRTDTQTRMPFRFGIAVMTAAPHVFLKCRYEIGGQIVTGIATEGLLPRWFDKSPEKQADQEVDEMLQVIRQAVAFARQAAPAPAFDFWRQVYQAQVAWAAEQSFPSLLAQFGVTMVERTLLDALARAEQCNLATLLRENRVGLDLATIHPELKGRTSAEFLPAQPLTKIIARHTVGLSDPLTAADITPENRIDDGLPQTLEECIRAYGLRHFKLKAQGDVDLDLDRLRAVAQVITAHCGNNYAFTLDGNEQYREFPRFVELWDGIQADAALSAFFENLIFIEQPLHRSVALDPAIAHIADWENGPPVIIDESDAELSALEQALQLGYAGTSHKNCKGILKATAHRCLINHRNATENTNRYQMSGEDLVNIGPVALLQDLAAQAALGITSVERNGHHYFHGLTPFPREISQLMLAQHGDLYTEMDNGFARVNITNGELNLTSLNAAPFGVGVEVPLNGFKELSL</sequence>
<dbReference type="InterPro" id="IPR036849">
    <property type="entry name" value="Enolase-like_C_sf"/>
</dbReference>
<dbReference type="Proteomes" id="UP000320722">
    <property type="component" value="Chromosome"/>
</dbReference>
<dbReference type="Pfam" id="PF13378">
    <property type="entry name" value="MR_MLE_C"/>
    <property type="match status" value="1"/>
</dbReference>
<evidence type="ECO:0000313" key="2">
    <source>
        <dbReference type="EMBL" id="QDU01034.1"/>
    </source>
</evidence>
<feature type="domain" description="Enolase C-terminal" evidence="1">
    <location>
        <begin position="274"/>
        <end position="403"/>
    </location>
</feature>
<protein>
    <recommendedName>
        <fullName evidence="1">Enolase C-terminal domain-containing protein</fullName>
    </recommendedName>
</protein>
<proteinExistence type="predicted"/>
<dbReference type="Gene3D" id="3.20.20.120">
    <property type="entry name" value="Enolase-like C-terminal domain"/>
    <property type="match status" value="1"/>
</dbReference>
<accession>A0A517W6Z8</accession>
<dbReference type="AlphaFoldDB" id="A0A517W6Z8"/>
<name>A0A517W6Z8_9PLAN</name>
<evidence type="ECO:0000259" key="1">
    <source>
        <dbReference type="Pfam" id="PF13378"/>
    </source>
</evidence>